<dbReference type="Pfam" id="PF13749">
    <property type="entry name" value="HATPase_c_4"/>
    <property type="match status" value="1"/>
</dbReference>
<sequence length="459" mass="51468">MIDPTVLKRISGGEGVATGIVRGAFSMPAVAREVCGFLNSVTGGTAFVIPEPRLVADQKRGLLETFESQLKELITPSVLFSVDLEEADDMQVFVVNVPPGSDRPYVAEGAIWVRQGTETLRAKADDIRGMFSADPLPERWERRISPALEEVDIDYELVHAVLSQANETGRFHSSDMGSPNAFLSQVGLWRASGYTNAADILFARFPQQRHPQVRVQLVEYRRDKTDDSYEHYEWFEGSVLEIAERVFKVLSGYIRRRAEFSEGSIKRDERQNYEGFALREGIVNALAHRDYASYSGGVKVSVFPDRIEFWNSGRLPREIKAADLPRGHQSYPVNPDIAHLFYLNDMMDRTGRGAERIADSAKRLGAPPPKWRDDEGGVTLTVFAALGREDARNQQLNVRQKAYLDAVAPGEVMTLAEYGARFAEGLNPRQASRDLSELVSYRFVRKEGSARATVYRRVS</sequence>
<keyword evidence="2" id="KW-0067">ATP-binding</keyword>
<protein>
    <submittedName>
        <fullName evidence="2">ATP-dependent DNA helicase RecG</fullName>
    </submittedName>
</protein>
<dbReference type="Proteomes" id="UP000199150">
    <property type="component" value="Unassembled WGS sequence"/>
</dbReference>
<dbReference type="InterPro" id="IPR038475">
    <property type="entry name" value="RecG_C_sf"/>
</dbReference>
<keyword evidence="3" id="KW-1185">Reference proteome</keyword>
<reference evidence="3" key="1">
    <citation type="submission" date="2016-10" db="EMBL/GenBank/DDBJ databases">
        <authorList>
            <person name="Varghese N."/>
            <person name="Submissions S."/>
        </authorList>
    </citation>
    <scope>NUCLEOTIDE SEQUENCE [LARGE SCALE GENOMIC DNA]</scope>
    <source>
        <strain evidence="3">CGMCC 1.3431</strain>
    </source>
</reference>
<dbReference type="AlphaFoldDB" id="A0A1G4S9S0"/>
<dbReference type="OrthoDB" id="288285at2"/>
<dbReference type="PANTHER" id="PTHR30595">
    <property type="entry name" value="GLPR-RELATED TRANSCRIPTIONAL REPRESSOR"/>
    <property type="match status" value="1"/>
</dbReference>
<evidence type="ECO:0000313" key="2">
    <source>
        <dbReference type="EMBL" id="SCW65741.1"/>
    </source>
</evidence>
<feature type="domain" description="Schlafen AlbA-2" evidence="1">
    <location>
        <begin position="30"/>
        <end position="121"/>
    </location>
</feature>
<keyword evidence="2" id="KW-0547">Nucleotide-binding</keyword>
<accession>A0A1G4S9S0</accession>
<keyword evidence="2" id="KW-0347">Helicase</keyword>
<gene>
    <name evidence="2" type="ORF">SAMN02927928_2459</name>
</gene>
<dbReference type="InterPro" id="IPR007421">
    <property type="entry name" value="Schlafen_AlbA_2_dom"/>
</dbReference>
<dbReference type="Pfam" id="PF04326">
    <property type="entry name" value="SLFN_AlbA_2"/>
    <property type="match status" value="1"/>
</dbReference>
<dbReference type="Gene3D" id="3.30.950.30">
    <property type="entry name" value="Schlafen, AAA domain"/>
    <property type="match status" value="1"/>
</dbReference>
<name>A0A1G4S9S0_9CAUL</name>
<dbReference type="PANTHER" id="PTHR30595:SF6">
    <property type="entry name" value="SCHLAFEN ALBA-2 DOMAIN-CONTAINING PROTEIN"/>
    <property type="match status" value="1"/>
</dbReference>
<dbReference type="Gene3D" id="3.30.565.60">
    <property type="match status" value="1"/>
</dbReference>
<dbReference type="InterPro" id="IPR038461">
    <property type="entry name" value="Schlafen_AlbA_2_dom_sf"/>
</dbReference>
<dbReference type="EMBL" id="FMTS01000004">
    <property type="protein sequence ID" value="SCW65741.1"/>
    <property type="molecule type" value="Genomic_DNA"/>
</dbReference>
<dbReference type="RefSeq" id="WP_090648349.1">
    <property type="nucleotide sequence ID" value="NZ_CBCRYE010000002.1"/>
</dbReference>
<dbReference type="GO" id="GO:0004386">
    <property type="term" value="F:helicase activity"/>
    <property type="evidence" value="ECO:0007669"/>
    <property type="project" value="UniProtKB-KW"/>
</dbReference>
<keyword evidence="2" id="KW-0378">Hydrolase</keyword>
<dbReference type="STRING" id="260084.SAMN02927928_2459"/>
<evidence type="ECO:0000313" key="3">
    <source>
        <dbReference type="Proteomes" id="UP000199150"/>
    </source>
</evidence>
<proteinExistence type="predicted"/>
<evidence type="ECO:0000259" key="1">
    <source>
        <dbReference type="Pfam" id="PF04326"/>
    </source>
</evidence>
<organism evidence="2 3">
    <name type="scientific">Asticcacaulis taihuensis</name>
    <dbReference type="NCBI Taxonomy" id="260084"/>
    <lineage>
        <taxon>Bacteria</taxon>
        <taxon>Pseudomonadati</taxon>
        <taxon>Pseudomonadota</taxon>
        <taxon>Alphaproteobacteria</taxon>
        <taxon>Caulobacterales</taxon>
        <taxon>Caulobacteraceae</taxon>
        <taxon>Asticcacaulis</taxon>
    </lineage>
</organism>